<evidence type="ECO:0000256" key="4">
    <source>
        <dbReference type="ARBA" id="ARBA00023136"/>
    </source>
</evidence>
<dbReference type="Gene3D" id="2.40.50.140">
    <property type="entry name" value="Nucleic acid-binding proteins"/>
    <property type="match status" value="1"/>
</dbReference>
<dbReference type="RefSeq" id="WP_106776303.1">
    <property type="nucleotide sequence ID" value="NZ_JBGGGQ010000001.1"/>
</dbReference>
<reference evidence="7" key="1">
    <citation type="thesis" date="2015" institute="Rutgers" country="The State University of New Jersey, 14 College Farm Rd., New Brunswick, NJ, USA">
        <title>Ammonia toxicity in bacteria and its implications for treatment of and resource recovery from highly nitrogenous organic wastes.</title>
        <authorList>
            <person name="Luther A.K."/>
        </authorList>
    </citation>
    <scope>NUCLEOTIDE SEQUENCE</scope>
    <source>
        <strain evidence="7">RT-10B</strain>
    </source>
</reference>
<dbReference type="Proteomes" id="UP000241434">
    <property type="component" value="Unassembled WGS sequence"/>
</dbReference>
<feature type="transmembrane region" description="Helical" evidence="5">
    <location>
        <begin position="9"/>
        <end position="42"/>
    </location>
</feature>
<dbReference type="InterPro" id="IPR002810">
    <property type="entry name" value="NfeD-like_C"/>
</dbReference>
<keyword evidence="2 5" id="KW-0812">Transmembrane</keyword>
<feature type="transmembrane region" description="Helical" evidence="5">
    <location>
        <begin position="48"/>
        <end position="67"/>
    </location>
</feature>
<evidence type="ECO:0000313" key="8">
    <source>
        <dbReference type="Proteomes" id="UP000241434"/>
    </source>
</evidence>
<keyword evidence="8" id="KW-1185">Reference proteome</keyword>
<dbReference type="PANTHER" id="PTHR33507:SF3">
    <property type="entry name" value="INNER MEMBRANE PROTEIN YBBJ"/>
    <property type="match status" value="1"/>
</dbReference>
<protein>
    <submittedName>
        <fullName evidence="7">Peptidase</fullName>
    </submittedName>
</protein>
<gene>
    <name evidence="7" type="ORF">UF10_02740</name>
</gene>
<dbReference type="InterPro" id="IPR012340">
    <property type="entry name" value="NA-bd_OB-fold"/>
</dbReference>
<comment type="subcellular location">
    <subcellularLocation>
        <location evidence="1">Membrane</location>
        <topology evidence="1">Multi-pass membrane protein</topology>
    </subcellularLocation>
</comment>
<accession>A0A2P7Q0T5</accession>
<name>A0A2P7Q0T5_9FIRM</name>
<comment type="caution">
    <text evidence="7">The sequence shown here is derived from an EMBL/GenBank/DDBJ whole genome shotgun (WGS) entry which is preliminary data.</text>
</comment>
<evidence type="ECO:0000256" key="2">
    <source>
        <dbReference type="ARBA" id="ARBA00022692"/>
    </source>
</evidence>
<dbReference type="PANTHER" id="PTHR33507">
    <property type="entry name" value="INNER MEMBRANE PROTEIN YBBJ"/>
    <property type="match status" value="1"/>
</dbReference>
<dbReference type="OrthoDB" id="5054at2"/>
<organism evidence="7 8">
    <name type="scientific">Peptostreptococcus russellii</name>
    <dbReference type="NCBI Taxonomy" id="215200"/>
    <lineage>
        <taxon>Bacteria</taxon>
        <taxon>Bacillati</taxon>
        <taxon>Bacillota</taxon>
        <taxon>Clostridia</taxon>
        <taxon>Peptostreptococcales</taxon>
        <taxon>Peptostreptococcaceae</taxon>
        <taxon>Peptostreptococcus</taxon>
    </lineage>
</organism>
<feature type="domain" description="NfeD-like C-terminal" evidence="6">
    <location>
        <begin position="90"/>
        <end position="148"/>
    </location>
</feature>
<evidence type="ECO:0000256" key="1">
    <source>
        <dbReference type="ARBA" id="ARBA00004141"/>
    </source>
</evidence>
<dbReference type="Pfam" id="PF01957">
    <property type="entry name" value="NfeD"/>
    <property type="match status" value="1"/>
</dbReference>
<dbReference type="GO" id="GO:0005886">
    <property type="term" value="C:plasma membrane"/>
    <property type="evidence" value="ECO:0007669"/>
    <property type="project" value="TreeGrafter"/>
</dbReference>
<dbReference type="AlphaFoldDB" id="A0A2P7Q0T5"/>
<dbReference type="EMBL" id="JYGE01000003">
    <property type="protein sequence ID" value="PSJ31572.1"/>
    <property type="molecule type" value="Genomic_DNA"/>
</dbReference>
<evidence type="ECO:0000313" key="7">
    <source>
        <dbReference type="EMBL" id="PSJ31572.1"/>
    </source>
</evidence>
<evidence type="ECO:0000256" key="3">
    <source>
        <dbReference type="ARBA" id="ARBA00022989"/>
    </source>
</evidence>
<evidence type="ECO:0000259" key="6">
    <source>
        <dbReference type="Pfam" id="PF01957"/>
    </source>
</evidence>
<sequence>MILSIKGIWILIAIAFAIIEAATLSLTMIWFTIGAFCALVVSYFTNSIPIQIAVFLVISFLLLFLATKKLIKIDRDKDNTHWVSVDTNIDAVIGKRGFIVKEITPQEVGIVKVKGEEWTAVSLNDNETIKIGSEVVVKSIEGVKLIVEEIK</sequence>
<proteinExistence type="predicted"/>
<keyword evidence="3 5" id="KW-1133">Transmembrane helix</keyword>
<keyword evidence="4 5" id="KW-0472">Membrane</keyword>
<evidence type="ECO:0000256" key="5">
    <source>
        <dbReference type="SAM" id="Phobius"/>
    </source>
</evidence>
<dbReference type="InterPro" id="IPR052165">
    <property type="entry name" value="Membrane_assoc_protease"/>
</dbReference>
<dbReference type="SUPFAM" id="SSF141322">
    <property type="entry name" value="NfeD domain-like"/>
    <property type="match status" value="1"/>
</dbReference>